<evidence type="ECO:0008006" key="4">
    <source>
        <dbReference type="Google" id="ProtNLM"/>
    </source>
</evidence>
<dbReference type="InterPro" id="IPR020534">
    <property type="entry name" value="Uncharacterised_YqxA"/>
</dbReference>
<dbReference type="Proteomes" id="UP001597383">
    <property type="component" value="Unassembled WGS sequence"/>
</dbReference>
<comment type="caution">
    <text evidence="2">The sequence shown here is derived from an EMBL/GenBank/DDBJ whole genome shotgun (WGS) entry which is preliminary data.</text>
</comment>
<keyword evidence="3" id="KW-1185">Reference proteome</keyword>
<feature type="region of interest" description="Disordered" evidence="1">
    <location>
        <begin position="46"/>
        <end position="68"/>
    </location>
</feature>
<gene>
    <name evidence="2" type="ORF">ACFSJF_17740</name>
</gene>
<protein>
    <recommendedName>
        <fullName evidence="4">DUF3679 domain-containing protein</fullName>
    </recommendedName>
</protein>
<evidence type="ECO:0000313" key="2">
    <source>
        <dbReference type="EMBL" id="MFD2046119.1"/>
    </source>
</evidence>
<dbReference type="EMBL" id="JBHUHQ010000021">
    <property type="protein sequence ID" value="MFD2046119.1"/>
    <property type="molecule type" value="Genomic_DNA"/>
</dbReference>
<accession>A0ABW4W2V8</accession>
<dbReference type="RefSeq" id="WP_377556938.1">
    <property type="nucleotide sequence ID" value="NZ_JBHUHQ010000021.1"/>
</dbReference>
<reference evidence="3" key="1">
    <citation type="journal article" date="2019" name="Int. J. Syst. Evol. Microbiol.">
        <title>The Global Catalogue of Microorganisms (GCM) 10K type strain sequencing project: providing services to taxonomists for standard genome sequencing and annotation.</title>
        <authorList>
            <consortium name="The Broad Institute Genomics Platform"/>
            <consortium name="The Broad Institute Genome Sequencing Center for Infectious Disease"/>
            <person name="Wu L."/>
            <person name="Ma J."/>
        </authorList>
    </citation>
    <scope>NUCLEOTIDE SEQUENCE [LARGE SCALE GENOMIC DNA]</scope>
    <source>
        <strain evidence="3">R28</strain>
    </source>
</reference>
<dbReference type="Pfam" id="PF12438">
    <property type="entry name" value="DUF3679"/>
    <property type="match status" value="1"/>
</dbReference>
<organism evidence="2 3">
    <name type="scientific">Ornithinibacillus salinisoli</name>
    <dbReference type="NCBI Taxonomy" id="1848459"/>
    <lineage>
        <taxon>Bacteria</taxon>
        <taxon>Bacillati</taxon>
        <taxon>Bacillota</taxon>
        <taxon>Bacilli</taxon>
        <taxon>Bacillales</taxon>
        <taxon>Bacillaceae</taxon>
        <taxon>Ornithinibacillus</taxon>
    </lineage>
</organism>
<sequence>MRSIVVLLLLVICFLAGTLFGINRGDTALVGDAREEQIDTFEVEGDSDQVQAEAEEKEAPSPEVSTTEVMDMKESVNFTQKTASFLESGVKVFYDAVVTILYQISQLFY</sequence>
<evidence type="ECO:0000256" key="1">
    <source>
        <dbReference type="SAM" id="MobiDB-lite"/>
    </source>
</evidence>
<proteinExistence type="predicted"/>
<evidence type="ECO:0000313" key="3">
    <source>
        <dbReference type="Proteomes" id="UP001597383"/>
    </source>
</evidence>
<name>A0ABW4W2V8_9BACI</name>